<evidence type="ECO:0000313" key="5">
    <source>
        <dbReference type="Proteomes" id="UP000486351"/>
    </source>
</evidence>
<organism evidence="2 4">
    <name type="scientific">Phytophthora fragariae</name>
    <dbReference type="NCBI Taxonomy" id="53985"/>
    <lineage>
        <taxon>Eukaryota</taxon>
        <taxon>Sar</taxon>
        <taxon>Stramenopiles</taxon>
        <taxon>Oomycota</taxon>
        <taxon>Peronosporomycetes</taxon>
        <taxon>Peronosporales</taxon>
        <taxon>Peronosporaceae</taxon>
        <taxon>Phytophthora</taxon>
    </lineage>
</organism>
<proteinExistence type="predicted"/>
<dbReference type="Proteomes" id="UP000440367">
    <property type="component" value="Unassembled WGS sequence"/>
</dbReference>
<evidence type="ECO:0000313" key="2">
    <source>
        <dbReference type="EMBL" id="KAE9192032.1"/>
    </source>
</evidence>
<name>A0A6A3WVU2_9STRA</name>
<sequence>MKRELDTSEDEETNDGCGSPTACAPKHIRVTGTETVLAHGIECTNARAPRAPSLGALQTGPSSKRIAKTTHPVEAIVTNVQRKKEACMALVQRFFYNASNTFL</sequence>
<dbReference type="Proteomes" id="UP000486351">
    <property type="component" value="Unassembled WGS sequence"/>
</dbReference>
<evidence type="ECO:0000313" key="4">
    <source>
        <dbReference type="Proteomes" id="UP000440367"/>
    </source>
</evidence>
<protein>
    <submittedName>
        <fullName evidence="2">Uncharacterized protein</fullName>
    </submittedName>
</protein>
<evidence type="ECO:0000256" key="1">
    <source>
        <dbReference type="SAM" id="MobiDB-lite"/>
    </source>
</evidence>
<comment type="caution">
    <text evidence="2">The sequence shown here is derived from an EMBL/GenBank/DDBJ whole genome shotgun (WGS) entry which is preliminary data.</text>
</comment>
<accession>A0A6A3WVU2</accession>
<dbReference type="AlphaFoldDB" id="A0A6A3WVU2"/>
<dbReference type="EMBL" id="QXGD01002203">
    <property type="protein sequence ID" value="KAE9192032.1"/>
    <property type="molecule type" value="Genomic_DNA"/>
</dbReference>
<reference evidence="2 4" key="1">
    <citation type="submission" date="2018-08" db="EMBL/GenBank/DDBJ databases">
        <title>Genomic investigation of the strawberry pathogen Phytophthora fragariae indicates pathogenicity is determined by transcriptional variation in three key races.</title>
        <authorList>
            <person name="Adams T.M."/>
            <person name="Armitage A.D."/>
            <person name="Sobczyk M.K."/>
            <person name="Bates H.J."/>
            <person name="Dunwell J.M."/>
            <person name="Nellist C.F."/>
            <person name="Harrison R.J."/>
        </authorList>
    </citation>
    <scope>NUCLEOTIDE SEQUENCE [LARGE SCALE GENOMIC DNA]</scope>
    <source>
        <strain evidence="2 4">BC-1</strain>
        <strain evidence="3 5">NOV-77</strain>
    </source>
</reference>
<gene>
    <name evidence="2" type="ORF">PF002_g24316</name>
    <name evidence="3" type="ORF">PF008_g30450</name>
</gene>
<evidence type="ECO:0000313" key="3">
    <source>
        <dbReference type="EMBL" id="KAE9271051.1"/>
    </source>
</evidence>
<feature type="region of interest" description="Disordered" evidence="1">
    <location>
        <begin position="1"/>
        <end position="24"/>
    </location>
</feature>
<dbReference type="EMBL" id="QXFY01005748">
    <property type="protein sequence ID" value="KAE9271051.1"/>
    <property type="molecule type" value="Genomic_DNA"/>
</dbReference>